<reference evidence="2" key="1">
    <citation type="submission" date="2013-03" db="EMBL/GenBank/DDBJ databases">
        <title>Draft genome sequence of the hydrogen-ethanol-producing anaerobic alkalithermophilic Caloramator celere.</title>
        <authorList>
            <person name="Ciranna A."/>
            <person name="Larjo A."/>
            <person name="Kivisto A."/>
            <person name="Santala V."/>
            <person name="Roos C."/>
            <person name="Karp M."/>
        </authorList>
    </citation>
    <scope>NUCLEOTIDE SEQUENCE [LARGE SCALE GENOMIC DNA]</scope>
    <source>
        <strain evidence="2">DSM 8682</strain>
    </source>
</reference>
<dbReference type="Proteomes" id="UP000014923">
    <property type="component" value="Unassembled WGS sequence"/>
</dbReference>
<accession>R7RNN1</accession>
<dbReference type="InterPro" id="IPR019734">
    <property type="entry name" value="TPR_rpt"/>
</dbReference>
<dbReference type="SMART" id="SM00028">
    <property type="entry name" value="TPR"/>
    <property type="match status" value="2"/>
</dbReference>
<protein>
    <submittedName>
        <fullName evidence="2">Uncharacterized protein</fullName>
    </submittedName>
</protein>
<dbReference type="Gene3D" id="1.25.40.10">
    <property type="entry name" value="Tetratricopeptide repeat domain"/>
    <property type="match status" value="1"/>
</dbReference>
<keyword evidence="1" id="KW-0802">TPR repeat</keyword>
<dbReference type="OrthoDB" id="1954496at2"/>
<gene>
    <name evidence="2" type="ORF">TCEL_01716</name>
</gene>
<comment type="caution">
    <text evidence="2">The sequence shown here is derived from an EMBL/GenBank/DDBJ whole genome shotgun (WGS) entry which is preliminary data.</text>
</comment>
<dbReference type="AlphaFoldDB" id="R7RNN1"/>
<dbReference type="EMBL" id="CAVN010000090">
    <property type="protein sequence ID" value="CDF57802.1"/>
    <property type="molecule type" value="Genomic_DNA"/>
</dbReference>
<dbReference type="Pfam" id="PF13174">
    <property type="entry name" value="TPR_6"/>
    <property type="match status" value="1"/>
</dbReference>
<name>R7RNN1_9CLOT</name>
<proteinExistence type="predicted"/>
<dbReference type="PROSITE" id="PS50005">
    <property type="entry name" value="TPR"/>
    <property type="match status" value="1"/>
</dbReference>
<dbReference type="RefSeq" id="WP_018661294.1">
    <property type="nucleotide sequence ID" value="NZ_HF952018.1"/>
</dbReference>
<dbReference type="HOGENOM" id="CLU_778293_0_0_9"/>
<dbReference type="SUPFAM" id="SSF48452">
    <property type="entry name" value="TPR-like"/>
    <property type="match status" value="1"/>
</dbReference>
<organism evidence="2 3">
    <name type="scientific">Thermobrachium celere DSM 8682</name>
    <dbReference type="NCBI Taxonomy" id="941824"/>
    <lineage>
        <taxon>Bacteria</taxon>
        <taxon>Bacillati</taxon>
        <taxon>Bacillota</taxon>
        <taxon>Clostridia</taxon>
        <taxon>Eubacteriales</taxon>
        <taxon>Clostridiaceae</taxon>
        <taxon>Thermobrachium</taxon>
    </lineage>
</organism>
<evidence type="ECO:0000313" key="2">
    <source>
        <dbReference type="EMBL" id="CDF57802.1"/>
    </source>
</evidence>
<keyword evidence="3" id="KW-1185">Reference proteome</keyword>
<sequence>MLKKVQLLDAAVVRDDLYNIVKTEGYIADEVIEDLTSIIDVFEEIKMVQRISSERLIADLIAKYFNKSSSYINLLIKFLKEQGLIDLEHEVKITSKGKLLKYLDRYYLSTEILRFVLLNLNWEECFRSRDILLNLDSRRYVFAMVSQTNSKLVEDMSKLKENKVYNSSYFGAITNINSSSGFKKVVEECFVKLNLGYVKKDFFIPNNFGMKVFRYLSRDLLDQYNRLLDECWDYYDRGNFEQAFDIASSIIKVLLFVPEAYNVLGCVYIKMGDIEKARDMFNFAIEVYEKTSFGDIDADSYISLYYNLGLSYYYMNDNFKALKIFKTIKKSIPYKIDNLDELIEGIKAFTLIRPSN</sequence>
<dbReference type="InterPro" id="IPR011990">
    <property type="entry name" value="TPR-like_helical_dom_sf"/>
</dbReference>
<feature type="repeat" description="TPR" evidence="1">
    <location>
        <begin position="258"/>
        <end position="291"/>
    </location>
</feature>
<evidence type="ECO:0000256" key="1">
    <source>
        <dbReference type="PROSITE-ProRule" id="PRU00339"/>
    </source>
</evidence>
<dbReference type="Pfam" id="PF13181">
    <property type="entry name" value="TPR_8"/>
    <property type="match status" value="1"/>
</dbReference>
<dbReference type="eggNOG" id="ENOG5033T9E">
    <property type="taxonomic scope" value="Bacteria"/>
</dbReference>
<evidence type="ECO:0000313" key="3">
    <source>
        <dbReference type="Proteomes" id="UP000014923"/>
    </source>
</evidence>